<dbReference type="EMBL" id="DXDD01000082">
    <property type="protein sequence ID" value="HIY60292.1"/>
    <property type="molecule type" value="Genomic_DNA"/>
</dbReference>
<reference evidence="1" key="1">
    <citation type="journal article" date="2021" name="PeerJ">
        <title>Extensive microbial diversity within the chicken gut microbiome revealed by metagenomics and culture.</title>
        <authorList>
            <person name="Gilroy R."/>
            <person name="Ravi A."/>
            <person name="Getino M."/>
            <person name="Pursley I."/>
            <person name="Horton D.L."/>
            <person name="Alikhan N.F."/>
            <person name="Baker D."/>
            <person name="Gharbi K."/>
            <person name="Hall N."/>
            <person name="Watson M."/>
            <person name="Adriaenssens E.M."/>
            <person name="Foster-Nyarko E."/>
            <person name="Jarju S."/>
            <person name="Secka A."/>
            <person name="Antonio M."/>
            <person name="Oren A."/>
            <person name="Chaudhuri R.R."/>
            <person name="La Ragione R."/>
            <person name="Hildebrand F."/>
            <person name="Pallen M.J."/>
        </authorList>
    </citation>
    <scope>NUCLEOTIDE SEQUENCE</scope>
    <source>
        <strain evidence="1">ChiSxjej3B15-24422</strain>
    </source>
</reference>
<comment type="caution">
    <text evidence="1">The sequence shown here is derived from an EMBL/GenBank/DDBJ whole genome shotgun (WGS) entry which is preliminary data.</text>
</comment>
<protein>
    <submittedName>
        <fullName evidence="1">Uncharacterized protein</fullName>
    </submittedName>
</protein>
<dbReference type="Proteomes" id="UP000824007">
    <property type="component" value="Unassembled WGS sequence"/>
</dbReference>
<organism evidence="1 2">
    <name type="scientific">Candidatus Eisenbergiella pullistercoris</name>
    <dbReference type="NCBI Taxonomy" id="2838555"/>
    <lineage>
        <taxon>Bacteria</taxon>
        <taxon>Bacillati</taxon>
        <taxon>Bacillota</taxon>
        <taxon>Clostridia</taxon>
        <taxon>Lachnospirales</taxon>
        <taxon>Lachnospiraceae</taxon>
        <taxon>Eisenbergiella</taxon>
    </lineage>
</organism>
<dbReference type="AlphaFoldDB" id="A0A9D2C5J5"/>
<proteinExistence type="predicted"/>
<sequence length="197" mass="22841">MYFMDDERLREYERFMQHTPHYRPRGCGVIGIRIMDTKPPPASYEERMGQMAAHIPFQSFRMRLNQYLKESEGNPMIFKDGRHQAAFWTAIERVGQRDYGLLSALYLLTADPRLRRIVEKRHPGGTLLFEPFCVPGCTESAYTLYCAAKDLYLGTKHLTIDDLGDAKLIPTELFRLICNAMAVRRYGLRALEIGKEE</sequence>
<name>A0A9D2C5J5_9FIRM</name>
<evidence type="ECO:0000313" key="2">
    <source>
        <dbReference type="Proteomes" id="UP000824007"/>
    </source>
</evidence>
<reference evidence="1" key="2">
    <citation type="submission" date="2021-04" db="EMBL/GenBank/DDBJ databases">
        <authorList>
            <person name="Gilroy R."/>
        </authorList>
    </citation>
    <scope>NUCLEOTIDE SEQUENCE</scope>
    <source>
        <strain evidence="1">ChiSxjej3B15-24422</strain>
    </source>
</reference>
<gene>
    <name evidence="1" type="ORF">H9831_06405</name>
</gene>
<accession>A0A9D2C5J5</accession>
<evidence type="ECO:0000313" key="1">
    <source>
        <dbReference type="EMBL" id="HIY60292.1"/>
    </source>
</evidence>